<organism evidence="8 9">
    <name type="scientific">Diaporthe ampelina</name>
    <dbReference type="NCBI Taxonomy" id="1214573"/>
    <lineage>
        <taxon>Eukaryota</taxon>
        <taxon>Fungi</taxon>
        <taxon>Dikarya</taxon>
        <taxon>Ascomycota</taxon>
        <taxon>Pezizomycotina</taxon>
        <taxon>Sordariomycetes</taxon>
        <taxon>Sordariomycetidae</taxon>
        <taxon>Diaporthales</taxon>
        <taxon>Diaporthaceae</taxon>
        <taxon>Diaporthe</taxon>
    </lineage>
</organism>
<comment type="caution">
    <text evidence="8">The sequence shown here is derived from an EMBL/GenBank/DDBJ whole genome shotgun (WGS) entry which is preliminary data.</text>
</comment>
<dbReference type="NCBIfam" id="TIGR00401">
    <property type="entry name" value="msrA"/>
    <property type="match status" value="1"/>
</dbReference>
<dbReference type="EC" id="1.8.4.11" evidence="2"/>
<keyword evidence="3" id="KW-0560">Oxidoreductase</keyword>
<dbReference type="GO" id="GO:0034599">
    <property type="term" value="P:cellular response to oxidative stress"/>
    <property type="evidence" value="ECO:0007669"/>
    <property type="project" value="EnsemblFungi"/>
</dbReference>
<dbReference type="InterPro" id="IPR036509">
    <property type="entry name" value="Met_Sox_Rdtase_MsrA_sf"/>
</dbReference>
<evidence type="ECO:0000256" key="1">
    <source>
        <dbReference type="ARBA" id="ARBA00005591"/>
    </source>
</evidence>
<dbReference type="HAMAP" id="MF_01401">
    <property type="entry name" value="MsrA"/>
    <property type="match status" value="1"/>
</dbReference>
<evidence type="ECO:0000256" key="3">
    <source>
        <dbReference type="ARBA" id="ARBA00023002"/>
    </source>
</evidence>
<evidence type="ECO:0000256" key="4">
    <source>
        <dbReference type="ARBA" id="ARBA00030643"/>
    </source>
</evidence>
<dbReference type="FunFam" id="3.30.1060.10:FF:000006">
    <property type="entry name" value="Peptide methionine sulfoxide reductase"/>
    <property type="match status" value="1"/>
</dbReference>
<dbReference type="GO" id="GO:0005737">
    <property type="term" value="C:cytoplasm"/>
    <property type="evidence" value="ECO:0007669"/>
    <property type="project" value="EnsemblFungi"/>
</dbReference>
<evidence type="ECO:0000256" key="2">
    <source>
        <dbReference type="ARBA" id="ARBA00012502"/>
    </source>
</evidence>
<reference evidence="8 9" key="2">
    <citation type="submission" date="2015-05" db="EMBL/GenBank/DDBJ databases">
        <authorList>
            <person name="Morales-Cruz A."/>
            <person name="Amrine K.C."/>
            <person name="Cantu D."/>
        </authorList>
    </citation>
    <scope>NUCLEOTIDE SEQUENCE [LARGE SCALE GENOMIC DNA]</scope>
    <source>
        <strain evidence="8">DA912</strain>
    </source>
</reference>
<dbReference type="PANTHER" id="PTHR43774:SF1">
    <property type="entry name" value="PEPTIDE METHIONINE SULFOXIDE REDUCTASE MSRA 2"/>
    <property type="match status" value="1"/>
</dbReference>
<comment type="similarity">
    <text evidence="1">Belongs to the MsrA Met sulfoxide reductase family.</text>
</comment>
<protein>
    <recommendedName>
        <fullName evidence="2">peptide-methionine (S)-S-oxide reductase</fullName>
        <ecNumber evidence="2">1.8.4.11</ecNumber>
    </recommendedName>
    <alternativeName>
        <fullName evidence="4">Peptide-methionine (S)-S-oxide reductase</fullName>
    </alternativeName>
</protein>
<dbReference type="GO" id="GO:0008113">
    <property type="term" value="F:peptide-methionine (S)-S-oxide reductase activity"/>
    <property type="evidence" value="ECO:0007669"/>
    <property type="project" value="UniProtKB-EC"/>
</dbReference>
<dbReference type="STRING" id="1214573.A0A0G2FFB5"/>
<dbReference type="SUPFAM" id="SSF55068">
    <property type="entry name" value="Peptide methionine sulfoxide reductase"/>
    <property type="match status" value="1"/>
</dbReference>
<dbReference type="OrthoDB" id="77405at2759"/>
<evidence type="ECO:0000259" key="7">
    <source>
        <dbReference type="Pfam" id="PF01625"/>
    </source>
</evidence>
<proteinExistence type="inferred from homology"/>
<dbReference type="EMBL" id="LCUC01000278">
    <property type="protein sequence ID" value="KKY32816.1"/>
    <property type="molecule type" value="Genomic_DNA"/>
</dbReference>
<sequence>MTSAMPGFIARLTRPFTTATSLGISAENGASAAAAVPEGAQKATVAAGCFWGVEHIYRKHFEGKGLYDARVGYIGGDTANPSYRAVCSGSTGREYFLSGWGDAEATQITFDPARVTYRELLEFFYRIHDPTTRNRQGNDAGTQYRSGIFFHGPEQEAVAREVTAAADAQWYGGPGKITTQVVAAGQWWDAEDYHQLYLDKNPAGYQCPSHYVRDFAPLK</sequence>
<dbReference type="Pfam" id="PF01625">
    <property type="entry name" value="PMSR"/>
    <property type="match status" value="1"/>
</dbReference>
<keyword evidence="9" id="KW-1185">Reference proteome</keyword>
<feature type="domain" description="Peptide methionine sulphoxide reductase MsrA" evidence="7">
    <location>
        <begin position="42"/>
        <end position="207"/>
    </location>
</feature>
<dbReference type="InterPro" id="IPR002569">
    <property type="entry name" value="Met_Sox_Rdtase_MsrA_dom"/>
</dbReference>
<dbReference type="PANTHER" id="PTHR43774">
    <property type="entry name" value="PEPTIDE METHIONINE SULFOXIDE REDUCTASE"/>
    <property type="match status" value="1"/>
</dbReference>
<comment type="catalytic activity">
    <reaction evidence="5">
        <text>L-methionyl-[protein] + [thioredoxin]-disulfide + H2O = L-methionyl-(S)-S-oxide-[protein] + [thioredoxin]-dithiol</text>
        <dbReference type="Rhea" id="RHEA:14217"/>
        <dbReference type="Rhea" id="RHEA-COMP:10698"/>
        <dbReference type="Rhea" id="RHEA-COMP:10700"/>
        <dbReference type="Rhea" id="RHEA-COMP:12313"/>
        <dbReference type="Rhea" id="RHEA-COMP:12315"/>
        <dbReference type="ChEBI" id="CHEBI:15377"/>
        <dbReference type="ChEBI" id="CHEBI:16044"/>
        <dbReference type="ChEBI" id="CHEBI:29950"/>
        <dbReference type="ChEBI" id="CHEBI:44120"/>
        <dbReference type="ChEBI" id="CHEBI:50058"/>
        <dbReference type="EC" id="1.8.4.11"/>
    </reaction>
</comment>
<evidence type="ECO:0000256" key="6">
    <source>
        <dbReference type="ARBA" id="ARBA00048782"/>
    </source>
</evidence>
<accession>A0A0G2FFB5</accession>
<evidence type="ECO:0000313" key="9">
    <source>
        <dbReference type="Proteomes" id="UP000034680"/>
    </source>
</evidence>
<dbReference type="Gene3D" id="3.30.1060.10">
    <property type="entry name" value="Peptide methionine sulphoxide reductase MsrA"/>
    <property type="match status" value="1"/>
</dbReference>
<dbReference type="AlphaFoldDB" id="A0A0G2FFB5"/>
<evidence type="ECO:0000313" key="8">
    <source>
        <dbReference type="EMBL" id="KKY32816.1"/>
    </source>
</evidence>
<evidence type="ECO:0000256" key="5">
    <source>
        <dbReference type="ARBA" id="ARBA00047806"/>
    </source>
</evidence>
<reference evidence="8 9" key="1">
    <citation type="submission" date="2015-05" db="EMBL/GenBank/DDBJ databases">
        <title>Distinctive expansion of gene families associated with plant cell wall degradation and secondary metabolism in the genomes of grapevine trunk pathogens.</title>
        <authorList>
            <person name="Lawrence D.P."/>
            <person name="Travadon R."/>
            <person name="Rolshausen P.E."/>
            <person name="Baumgartner K."/>
        </authorList>
    </citation>
    <scope>NUCLEOTIDE SEQUENCE [LARGE SCALE GENOMIC DNA]</scope>
    <source>
        <strain evidence="8">DA912</strain>
    </source>
</reference>
<gene>
    <name evidence="8" type="ORF">UCDDA912_g07211</name>
</gene>
<name>A0A0G2FFB5_9PEZI</name>
<comment type="catalytic activity">
    <reaction evidence="6">
        <text>[thioredoxin]-disulfide + L-methionine + H2O = L-methionine (S)-S-oxide + [thioredoxin]-dithiol</text>
        <dbReference type="Rhea" id="RHEA:19993"/>
        <dbReference type="Rhea" id="RHEA-COMP:10698"/>
        <dbReference type="Rhea" id="RHEA-COMP:10700"/>
        <dbReference type="ChEBI" id="CHEBI:15377"/>
        <dbReference type="ChEBI" id="CHEBI:29950"/>
        <dbReference type="ChEBI" id="CHEBI:50058"/>
        <dbReference type="ChEBI" id="CHEBI:57844"/>
        <dbReference type="ChEBI" id="CHEBI:58772"/>
        <dbReference type="EC" id="1.8.4.11"/>
    </reaction>
</comment>
<dbReference type="Proteomes" id="UP000034680">
    <property type="component" value="Unassembled WGS sequence"/>
</dbReference>